<feature type="compositionally biased region" description="Polar residues" evidence="2">
    <location>
        <begin position="180"/>
        <end position="196"/>
    </location>
</feature>
<dbReference type="Proteomes" id="UP001189429">
    <property type="component" value="Unassembled WGS sequence"/>
</dbReference>
<dbReference type="EMBL" id="CAUYUJ010012669">
    <property type="protein sequence ID" value="CAK0834412.1"/>
    <property type="molecule type" value="Genomic_DNA"/>
</dbReference>
<reference evidence="3" key="1">
    <citation type="submission" date="2023-10" db="EMBL/GenBank/DDBJ databases">
        <authorList>
            <person name="Chen Y."/>
            <person name="Shah S."/>
            <person name="Dougan E. K."/>
            <person name="Thang M."/>
            <person name="Chan C."/>
        </authorList>
    </citation>
    <scope>NUCLEOTIDE SEQUENCE [LARGE SCALE GENOMIC DNA]</scope>
</reference>
<feature type="region of interest" description="Disordered" evidence="2">
    <location>
        <begin position="485"/>
        <end position="504"/>
    </location>
</feature>
<feature type="region of interest" description="Disordered" evidence="2">
    <location>
        <begin position="180"/>
        <end position="207"/>
    </location>
</feature>
<gene>
    <name evidence="3" type="ORF">PCOR1329_LOCUS31845</name>
</gene>
<evidence type="ECO:0000256" key="2">
    <source>
        <dbReference type="SAM" id="MobiDB-lite"/>
    </source>
</evidence>
<evidence type="ECO:0000313" key="4">
    <source>
        <dbReference type="Proteomes" id="UP001189429"/>
    </source>
</evidence>
<protein>
    <submittedName>
        <fullName evidence="3">Uncharacterized protein</fullName>
    </submittedName>
</protein>
<name>A0ABN9SR28_9DINO</name>
<proteinExistence type="predicted"/>
<keyword evidence="4" id="KW-1185">Reference proteome</keyword>
<sequence length="504" mass="55522">MAEGQAIAPPPFNDRCIAVSGRCGYACMEQQSPALEHCDPSGSIFSEDLLGLEAFEPPTNEGAVVGLFVWTLLLGFAVKILTYTPGLFMPYKHAMHYTPNQTAKLKYIAVCVPSGAETKACVLRNIVGALSGLPSGCQCPFHVVFADEGHRHPQKVMFRALNRVLDAVPAATLTVSRVPTARSVTGTRSGANSPRTPRTKSYRPTSSRAVKEENLKLFLKHWTEKTRAFQLATCNTEKMAKRIKKLREDLLAGGGAADGARDKDLLRRDEASKKEIKSLEDMLDSLCGTSALRLLQSRYGWPAADSEEGREIRELEEAIQCLRAELTVGEKQVAGADGSADQVPACEDDYEDHSWLPSSTGASGASDEEAARARAPLYTMHYVARAKPDEDERTLKVQHVARGGWYYKVPFDEAKRQKKSWLEWRRNIYEFQDGDYDVNKVLVPVRTSRGKAGGLNFVENYLRIYSNTTFVNRCRLAVWTQCASSHPCSASPTPGTSSSQTSST</sequence>
<evidence type="ECO:0000256" key="1">
    <source>
        <dbReference type="SAM" id="Coils"/>
    </source>
</evidence>
<accession>A0ABN9SR28</accession>
<comment type="caution">
    <text evidence="3">The sequence shown here is derived from an EMBL/GenBank/DDBJ whole genome shotgun (WGS) entry which is preliminary data.</text>
</comment>
<keyword evidence="1" id="KW-0175">Coiled coil</keyword>
<feature type="compositionally biased region" description="Low complexity" evidence="2">
    <location>
        <begin position="487"/>
        <end position="504"/>
    </location>
</feature>
<feature type="coiled-coil region" evidence="1">
    <location>
        <begin position="305"/>
        <end position="332"/>
    </location>
</feature>
<organism evidence="3 4">
    <name type="scientific">Prorocentrum cordatum</name>
    <dbReference type="NCBI Taxonomy" id="2364126"/>
    <lineage>
        <taxon>Eukaryota</taxon>
        <taxon>Sar</taxon>
        <taxon>Alveolata</taxon>
        <taxon>Dinophyceae</taxon>
        <taxon>Prorocentrales</taxon>
        <taxon>Prorocentraceae</taxon>
        <taxon>Prorocentrum</taxon>
    </lineage>
</organism>
<evidence type="ECO:0000313" key="3">
    <source>
        <dbReference type="EMBL" id="CAK0834412.1"/>
    </source>
</evidence>